<proteinExistence type="predicted"/>
<dbReference type="EMBL" id="NQWI01000027">
    <property type="protein sequence ID" value="PDW03543.1"/>
    <property type="molecule type" value="Genomic_DNA"/>
</dbReference>
<protein>
    <recommendedName>
        <fullName evidence="1">Type II methyltransferase M.TaqI-like domain-containing protein</fullName>
    </recommendedName>
</protein>
<organism evidence="2 3">
    <name type="scientific">Candidatus Viridilinea mediisalina</name>
    <dbReference type="NCBI Taxonomy" id="2024553"/>
    <lineage>
        <taxon>Bacteria</taxon>
        <taxon>Bacillati</taxon>
        <taxon>Chloroflexota</taxon>
        <taxon>Chloroflexia</taxon>
        <taxon>Chloroflexales</taxon>
        <taxon>Chloroflexineae</taxon>
        <taxon>Oscillochloridaceae</taxon>
        <taxon>Candidatus Viridilinea</taxon>
    </lineage>
</organism>
<evidence type="ECO:0000313" key="2">
    <source>
        <dbReference type="EMBL" id="PDW03543.1"/>
    </source>
</evidence>
<dbReference type="GO" id="GO:0006304">
    <property type="term" value="P:DNA modification"/>
    <property type="evidence" value="ECO:0007669"/>
    <property type="project" value="InterPro"/>
</dbReference>
<evidence type="ECO:0000259" key="1">
    <source>
        <dbReference type="Pfam" id="PF07669"/>
    </source>
</evidence>
<reference evidence="3" key="1">
    <citation type="submission" date="2017-08" db="EMBL/GenBank/DDBJ databases">
        <authorList>
            <person name="Grouzdev D.S."/>
            <person name="Gaisin V.A."/>
            <person name="Rysina M.S."/>
            <person name="Gorlenko V.M."/>
        </authorList>
    </citation>
    <scope>NUCLEOTIDE SEQUENCE [LARGE SCALE GENOMIC DNA]</scope>
    <source>
        <strain evidence="3">Kir15-3F</strain>
    </source>
</reference>
<keyword evidence="3" id="KW-1185">Reference proteome</keyword>
<dbReference type="InterPro" id="IPR011639">
    <property type="entry name" value="MethylTrfase_TaqI-like_dom"/>
</dbReference>
<accession>A0A2A6RKT2</accession>
<name>A0A2A6RKT2_9CHLR</name>
<dbReference type="Pfam" id="PF07669">
    <property type="entry name" value="Eco57I"/>
    <property type="match status" value="1"/>
</dbReference>
<comment type="caution">
    <text evidence="2">The sequence shown here is derived from an EMBL/GenBank/DDBJ whole genome shotgun (WGS) entry which is preliminary data.</text>
</comment>
<dbReference type="GO" id="GO:0032259">
    <property type="term" value="P:methylation"/>
    <property type="evidence" value="ECO:0007669"/>
    <property type="project" value="InterPro"/>
</dbReference>
<evidence type="ECO:0000313" key="3">
    <source>
        <dbReference type="Proteomes" id="UP000220527"/>
    </source>
</evidence>
<dbReference type="Proteomes" id="UP000220527">
    <property type="component" value="Unassembled WGS sequence"/>
</dbReference>
<dbReference type="GO" id="GO:0009007">
    <property type="term" value="F:site-specific DNA-methyltransferase (adenine-specific) activity"/>
    <property type="evidence" value="ECO:0007669"/>
    <property type="project" value="UniProtKB-EC"/>
</dbReference>
<dbReference type="AlphaFoldDB" id="A0A2A6RKT2"/>
<gene>
    <name evidence="2" type="ORF">CJ255_08230</name>
</gene>
<feature type="domain" description="Type II methyltransferase M.TaqI-like" evidence="1">
    <location>
        <begin position="57"/>
        <end position="101"/>
    </location>
</feature>
<dbReference type="InterPro" id="IPR002052">
    <property type="entry name" value="DNA_methylase_N6_adenine_CS"/>
</dbReference>
<dbReference type="PROSITE" id="PS00092">
    <property type="entry name" value="N6_MTASE"/>
    <property type="match status" value="1"/>
</dbReference>
<dbReference type="GO" id="GO:0003676">
    <property type="term" value="F:nucleic acid binding"/>
    <property type="evidence" value="ECO:0007669"/>
    <property type="project" value="InterPro"/>
</dbReference>
<sequence length="111" mass="12387">MRAELTRKYGRLANLALARHFGLTLPPDLQQPLTDFASGRGISAIPQVVTLLDQADAHATEYHFFHWELEFPEVFFDQHGHALGEQAGFHAVVGNPPYVNAVATINFKHHS</sequence>